<keyword evidence="2" id="KW-0966">Cell projection</keyword>
<gene>
    <name evidence="2" type="ORF">GSB_151780</name>
</gene>
<dbReference type="VEuPathDB" id="GiardiaDB:GL50581_2838"/>
<keyword evidence="2" id="KW-0969">Cilium</keyword>
<dbReference type="VEuPathDB" id="GiardiaDB:GL50803_0017266"/>
<sequence length="151" mass="17192">VGSSRHCSSLQYPVNFFGNSAPCIPCVMDASQSMSRRERCLLSEVVYLREMLEALMEEKSDAGRLRQEIREAREIISTYEETIKTLMQEVVELRQEASSDQNVVNLQAQLIASESKRVKEVTALQNALHKKDREIARLQTQLAEVQRAALH</sequence>
<name>V6TZQ0_GIAIN</name>
<protein>
    <submittedName>
        <fullName evidence="2">Dynein gamma chain, flagellar outer arm</fullName>
    </submittedName>
</protein>
<reference evidence="2 3" key="2">
    <citation type="journal article" date="2013" name="Genome Biol. Evol.">
        <title>Genome sequencing of Giardia lamblia genotypes A2 and B isolates (DH and GS) and comparative analysis with the genomes of genotypes A1 and E (WB and Pig).</title>
        <authorList>
            <person name="Adam R.D."/>
            <person name="Dahlstrom E.W."/>
            <person name="Martens C.A."/>
            <person name="Bruno D.P."/>
            <person name="Barbian K.D."/>
            <person name="Ricklefs S.M."/>
            <person name="Hernandez M.M."/>
            <person name="Narla N.P."/>
            <person name="Patel R.B."/>
            <person name="Porcella S.F."/>
            <person name="Nash T.E."/>
        </authorList>
    </citation>
    <scope>NUCLEOTIDE SEQUENCE [LARGE SCALE GENOMIC DNA]</scope>
    <source>
        <strain evidence="2 3">GS</strain>
    </source>
</reference>
<reference evidence="3" key="1">
    <citation type="submission" date="2012-02" db="EMBL/GenBank/DDBJ databases">
        <title>Genome sequencing of Giardia lamblia Genotypes A2 and B isolates (DH and GS) and comparative analysis with the genomes of Genotypes A1 and E (WB and Pig).</title>
        <authorList>
            <person name="Adam R."/>
            <person name="Dahlstrom E."/>
            <person name="Martens C."/>
            <person name="Bruno D."/>
            <person name="Barbian K."/>
            <person name="Porcella S.F."/>
            <person name="Nash T."/>
        </authorList>
    </citation>
    <scope>NUCLEOTIDE SEQUENCE</scope>
    <source>
        <strain evidence="3">GS</strain>
    </source>
</reference>
<dbReference type="AlphaFoldDB" id="V6TZQ0"/>
<evidence type="ECO:0000313" key="3">
    <source>
        <dbReference type="Proteomes" id="UP000018040"/>
    </source>
</evidence>
<dbReference type="Proteomes" id="UP000018040">
    <property type="component" value="Unassembled WGS sequence"/>
</dbReference>
<dbReference type="VEuPathDB" id="GiardiaDB:QR46_1243"/>
<dbReference type="EMBL" id="AHHH01000036">
    <property type="protein sequence ID" value="ESU43842.1"/>
    <property type="molecule type" value="Genomic_DNA"/>
</dbReference>
<accession>V6TZQ0</accession>
<comment type="caution">
    <text evidence="2">The sequence shown here is derived from an EMBL/GenBank/DDBJ whole genome shotgun (WGS) entry which is preliminary data.</text>
</comment>
<feature type="coiled-coil region" evidence="1">
    <location>
        <begin position="48"/>
        <end position="148"/>
    </location>
</feature>
<dbReference type="VEuPathDB" id="GiardiaDB:DHA2_153682"/>
<evidence type="ECO:0000256" key="1">
    <source>
        <dbReference type="SAM" id="Coils"/>
    </source>
</evidence>
<proteinExistence type="predicted"/>
<feature type="non-terminal residue" evidence="2">
    <location>
        <position position="1"/>
    </location>
</feature>
<keyword evidence="2" id="KW-0282">Flagellum</keyword>
<dbReference type="OrthoDB" id="10258052at2759"/>
<keyword evidence="1" id="KW-0175">Coiled coil</keyword>
<organism evidence="2 3">
    <name type="scientific">Giardia intestinalis</name>
    <name type="common">Giardia lamblia</name>
    <dbReference type="NCBI Taxonomy" id="5741"/>
    <lineage>
        <taxon>Eukaryota</taxon>
        <taxon>Metamonada</taxon>
        <taxon>Diplomonadida</taxon>
        <taxon>Hexamitidae</taxon>
        <taxon>Giardiinae</taxon>
        <taxon>Giardia</taxon>
    </lineage>
</organism>
<evidence type="ECO:0000313" key="2">
    <source>
        <dbReference type="EMBL" id="ESU43842.1"/>
    </source>
</evidence>